<evidence type="ECO:0000313" key="8">
    <source>
        <dbReference type="Proteomes" id="UP000036403"/>
    </source>
</evidence>
<dbReference type="InterPro" id="IPR032098">
    <property type="entry name" value="Acyltransf_C"/>
</dbReference>
<evidence type="ECO:0000256" key="3">
    <source>
        <dbReference type="ARBA" id="ARBA00023315"/>
    </source>
</evidence>
<reference evidence="7 8" key="1">
    <citation type="submission" date="2015-04" db="EMBL/GenBank/DDBJ databases">
        <title>Lasius niger genome sequencing.</title>
        <authorList>
            <person name="Konorov E.A."/>
            <person name="Nikitin M.A."/>
            <person name="Kirill M.V."/>
            <person name="Chang P."/>
        </authorList>
    </citation>
    <scope>NUCLEOTIDE SEQUENCE [LARGE SCALE GENOMIC DNA]</scope>
    <source>
        <tissue evidence="7">Whole</tissue>
    </source>
</reference>
<comment type="similarity">
    <text evidence="1">Belongs to the 1-acyl-sn-glycerol-3-phosphate acyltransferase family.</text>
</comment>
<feature type="domain" description="Acyltransferase C-terminal" evidence="6">
    <location>
        <begin position="379"/>
        <end position="433"/>
    </location>
</feature>
<feature type="transmembrane region" description="Helical" evidence="5">
    <location>
        <begin position="446"/>
        <end position="464"/>
    </location>
</feature>
<dbReference type="PANTHER" id="PTHR10983:SF16">
    <property type="entry name" value="LYSOCARDIOLIPIN ACYLTRANSFERASE 1"/>
    <property type="match status" value="1"/>
</dbReference>
<dbReference type="EMBL" id="LBMM01002501">
    <property type="protein sequence ID" value="KMQ94732.1"/>
    <property type="molecule type" value="Genomic_DNA"/>
</dbReference>
<dbReference type="Proteomes" id="UP000036403">
    <property type="component" value="Unassembled WGS sequence"/>
</dbReference>
<feature type="region of interest" description="Disordered" evidence="4">
    <location>
        <begin position="63"/>
        <end position="93"/>
    </location>
</feature>
<keyword evidence="5" id="KW-0812">Transmembrane</keyword>
<accession>A0A0J7KW50</accession>
<dbReference type="CDD" id="cd07990">
    <property type="entry name" value="LPLAT_LCLAT1-like"/>
    <property type="match status" value="1"/>
</dbReference>
<evidence type="ECO:0000256" key="5">
    <source>
        <dbReference type="SAM" id="Phobius"/>
    </source>
</evidence>
<dbReference type="OrthoDB" id="186786at2759"/>
<dbReference type="PaxDb" id="67767-A0A0J7KW50"/>
<dbReference type="AlphaFoldDB" id="A0A0J7KW50"/>
<feature type="transmembrane region" description="Helical" evidence="5">
    <location>
        <begin position="6"/>
        <end position="28"/>
    </location>
</feature>
<proteinExistence type="inferred from homology"/>
<protein>
    <submittedName>
        <fullName evidence="7">Lysocardiolipin acyltransferase 1-like protein</fullName>
    </submittedName>
</protein>
<evidence type="ECO:0000313" key="7">
    <source>
        <dbReference type="EMBL" id="KMQ94732.1"/>
    </source>
</evidence>
<dbReference type="Pfam" id="PF16076">
    <property type="entry name" value="Acyltransf_C"/>
    <property type="match status" value="1"/>
</dbReference>
<dbReference type="PANTHER" id="PTHR10983">
    <property type="entry name" value="1-ACYLGLYCEROL-3-PHOSPHATE ACYLTRANSFERASE-RELATED"/>
    <property type="match status" value="1"/>
</dbReference>
<comment type="caution">
    <text evidence="7">The sequence shown here is derived from an EMBL/GenBank/DDBJ whole genome shotgun (WGS) entry which is preliminary data.</text>
</comment>
<sequence length="510" mass="59353">MSQLQTHLIAAAIGATIGVISAASIFIYQKVLEKQQHAMKNAHLDEVDRRLTELQTELERLRVQQGQQRKKKLSRKHDNDNTSTVTDNDTDGFSTAATDVGDDEFFDCSDSENNISDIENRTIEATYSGLDLSIFDVHHHHEGYEEDDYLKLRNLTDSYPDNIDVVWRYARSCYKYSDCITDSNAKKVTICAGINACEKFLTISNAYLHKWYAILVGVHGEFLPIAEKIKNGYRFKEHVMKALEIRPNDADLHHLLGRFRYEVASLGWIMQMNGFLYITRRWEEDQGRLSRTLDYLIALDSRTQLLIFPEGTDLTESSKEKSDKYAMQHHLPRYTYTLHPKTTGFAYLAQHLQRANYLDAVYDLTIAYPDYIPQSEIDLIRGKFPDEVHFHIRRISSADIPMHDLTLRKWLENRWSDKEGILKRFYEQKAFSDEIWPVTKMLPLRAAFGFWSILTGMTILLLIISPIFQLWALIHAAFFIGLSILSTGFNQVEMGWYWRWKNYNFQAKRS</sequence>
<keyword evidence="3 7" id="KW-0012">Acyltransferase</keyword>
<evidence type="ECO:0000259" key="6">
    <source>
        <dbReference type="Pfam" id="PF16076"/>
    </source>
</evidence>
<name>A0A0J7KW50_LASNI</name>
<evidence type="ECO:0000256" key="4">
    <source>
        <dbReference type="SAM" id="MobiDB-lite"/>
    </source>
</evidence>
<dbReference type="STRING" id="67767.A0A0J7KW50"/>
<keyword evidence="8" id="KW-1185">Reference proteome</keyword>
<keyword evidence="5" id="KW-0472">Membrane</keyword>
<evidence type="ECO:0000256" key="1">
    <source>
        <dbReference type="ARBA" id="ARBA00008655"/>
    </source>
</evidence>
<dbReference type="InterPro" id="IPR049039">
    <property type="entry name" value="RMD1-3_a_helical_rpt"/>
</dbReference>
<dbReference type="Pfam" id="PF21033">
    <property type="entry name" value="RMD1-3"/>
    <property type="match status" value="1"/>
</dbReference>
<keyword evidence="5" id="KW-1133">Transmembrane helix</keyword>
<dbReference type="GO" id="GO:0036149">
    <property type="term" value="P:phosphatidylinositol acyl-chain remodeling"/>
    <property type="evidence" value="ECO:0007669"/>
    <property type="project" value="TreeGrafter"/>
</dbReference>
<dbReference type="GO" id="GO:0016746">
    <property type="term" value="F:acyltransferase activity"/>
    <property type="evidence" value="ECO:0007669"/>
    <property type="project" value="UniProtKB-KW"/>
</dbReference>
<gene>
    <name evidence="7" type="ORF">RF55_5098</name>
</gene>
<keyword evidence="2 7" id="KW-0808">Transferase</keyword>
<organism evidence="7 8">
    <name type="scientific">Lasius niger</name>
    <name type="common">Black garden ant</name>
    <dbReference type="NCBI Taxonomy" id="67767"/>
    <lineage>
        <taxon>Eukaryota</taxon>
        <taxon>Metazoa</taxon>
        <taxon>Ecdysozoa</taxon>
        <taxon>Arthropoda</taxon>
        <taxon>Hexapoda</taxon>
        <taxon>Insecta</taxon>
        <taxon>Pterygota</taxon>
        <taxon>Neoptera</taxon>
        <taxon>Endopterygota</taxon>
        <taxon>Hymenoptera</taxon>
        <taxon>Apocrita</taxon>
        <taxon>Aculeata</taxon>
        <taxon>Formicoidea</taxon>
        <taxon>Formicidae</taxon>
        <taxon>Formicinae</taxon>
        <taxon>Lasius</taxon>
        <taxon>Lasius</taxon>
    </lineage>
</organism>
<feature type="transmembrane region" description="Helical" evidence="5">
    <location>
        <begin position="470"/>
        <end position="489"/>
    </location>
</feature>
<dbReference type="GO" id="GO:0005783">
    <property type="term" value="C:endoplasmic reticulum"/>
    <property type="evidence" value="ECO:0007669"/>
    <property type="project" value="TreeGrafter"/>
</dbReference>
<evidence type="ECO:0000256" key="2">
    <source>
        <dbReference type="ARBA" id="ARBA00022679"/>
    </source>
</evidence>